<dbReference type="Gene3D" id="3.40.190.120">
    <property type="entry name" value="Osmoprotection protein (prox), domain 2"/>
    <property type="match status" value="1"/>
</dbReference>
<dbReference type="GO" id="GO:0043190">
    <property type="term" value="C:ATP-binding cassette (ABC) transporter complex"/>
    <property type="evidence" value="ECO:0007669"/>
    <property type="project" value="InterPro"/>
</dbReference>
<feature type="domain" description="ABC-type glycine betaine transport system substrate-binding" evidence="2">
    <location>
        <begin position="52"/>
        <end position="319"/>
    </location>
</feature>
<reference evidence="3 4" key="1">
    <citation type="journal article" date="2013" name="ISME J.">
        <title>Metabolic model for the filamentous 'Candidatus Microthrix parvicella' based on genomic and metagenomic analyses.</title>
        <authorList>
            <person name="Jon McIlroy S."/>
            <person name="Kristiansen R."/>
            <person name="Albertsen M."/>
            <person name="Michael Karst S."/>
            <person name="Rossetti S."/>
            <person name="Lund Nielsen J."/>
            <person name="Tandoi V."/>
            <person name="James Seviour R."/>
            <person name="Nielsen P.H."/>
        </authorList>
    </citation>
    <scope>NUCLEOTIDE SEQUENCE [LARGE SCALE GENOMIC DNA]</scope>
    <source>
        <strain evidence="3 4">RN1</strain>
    </source>
</reference>
<dbReference type="GO" id="GO:0022857">
    <property type="term" value="F:transmembrane transporter activity"/>
    <property type="evidence" value="ECO:0007669"/>
    <property type="project" value="InterPro"/>
</dbReference>
<dbReference type="HOGENOM" id="CLU_038355_1_0_11"/>
<dbReference type="Gene3D" id="3.40.190.10">
    <property type="entry name" value="Periplasmic binding protein-like II"/>
    <property type="match status" value="1"/>
</dbReference>
<evidence type="ECO:0000259" key="2">
    <source>
        <dbReference type="Pfam" id="PF04069"/>
    </source>
</evidence>
<comment type="caution">
    <text evidence="3">The sequence shown here is derived from an EMBL/GenBank/DDBJ whole genome shotgun (WGS) entry which is preliminary data.</text>
</comment>
<proteinExistence type="predicted"/>
<dbReference type="InterPro" id="IPR007210">
    <property type="entry name" value="ABC_Gly_betaine_transp_sub-bd"/>
</dbReference>
<evidence type="ECO:0000313" key="3">
    <source>
        <dbReference type="EMBL" id="CCM66043.1"/>
    </source>
</evidence>
<dbReference type="STRING" id="1229780.BN381_90114"/>
<feature type="signal peptide" evidence="1">
    <location>
        <begin position="1"/>
        <end position="26"/>
    </location>
</feature>
<dbReference type="EMBL" id="CANL01000087">
    <property type="protein sequence ID" value="CCM66043.1"/>
    <property type="molecule type" value="Genomic_DNA"/>
</dbReference>
<keyword evidence="1" id="KW-0732">Signal</keyword>
<dbReference type="Pfam" id="PF04069">
    <property type="entry name" value="OpuAC"/>
    <property type="match status" value="1"/>
</dbReference>
<dbReference type="eggNOG" id="COG1732">
    <property type="taxonomic scope" value="Bacteria"/>
</dbReference>
<keyword evidence="4" id="KW-1185">Reference proteome</keyword>
<protein>
    <submittedName>
        <fullName evidence="3">Putative osmoprotectant uptake system substrate-binding protein osmF</fullName>
    </submittedName>
</protein>
<organism evidence="3 4">
    <name type="scientific">Candidatus Neomicrothrix parvicella RN1</name>
    <dbReference type="NCBI Taxonomy" id="1229780"/>
    <lineage>
        <taxon>Bacteria</taxon>
        <taxon>Bacillati</taxon>
        <taxon>Actinomycetota</taxon>
        <taxon>Acidimicrobiia</taxon>
        <taxon>Acidimicrobiales</taxon>
        <taxon>Microthrixaceae</taxon>
        <taxon>Candidatus Neomicrothrix</taxon>
    </lineage>
</organism>
<sequence length="327" mass="35017">MSQNRRFGRFAIAAAALVMLPMAACGGDGDSGGSSGGTAEGALADADLSGVSITVGSKDFDEQKVLGNILADAYEAAGAKVDRKIDLGGTNVVRKALLSGDIDSYAEYNGTGWAEHLKQEDPSDNGEELTEKVRKMDLEENDIVWVGRAPFNNTYGFVTGPDLTKKNGGPFTFDSMAKYLKENPDAKVCMEAEFPSRSDGLVLWEEATGYKIPKSQQEILDTGLIYTETKDGNCDFGESYTTDGRISGLGLTLVEDPGVMIIYNISINVRKDVYEEAPEAFDTIAEAVLAPLDQKTMTALNNSVSTEGEDPADVAEQYLVDQGLIKG</sequence>
<evidence type="ECO:0000256" key="1">
    <source>
        <dbReference type="SAM" id="SignalP"/>
    </source>
</evidence>
<accession>R4Z5L1</accession>
<gene>
    <name evidence="3" type="ORF">BN381_90114</name>
</gene>
<evidence type="ECO:0000313" key="4">
    <source>
        <dbReference type="Proteomes" id="UP000018291"/>
    </source>
</evidence>
<dbReference type="OrthoDB" id="9781705at2"/>
<dbReference type="Proteomes" id="UP000018291">
    <property type="component" value="Unassembled WGS sequence"/>
</dbReference>
<dbReference type="RefSeq" id="WP_012231585.1">
    <property type="nucleotide sequence ID" value="NZ_HG422565.1"/>
</dbReference>
<dbReference type="SUPFAM" id="SSF53850">
    <property type="entry name" value="Periplasmic binding protein-like II"/>
    <property type="match status" value="1"/>
</dbReference>
<feature type="chain" id="PRO_5004374623" evidence="1">
    <location>
        <begin position="27"/>
        <end position="327"/>
    </location>
</feature>
<dbReference type="AlphaFoldDB" id="R4Z5L1"/>
<name>R4Z5L1_9ACTN</name>